<protein>
    <submittedName>
        <fullName evidence="7">Efflux RND transporter periplasmic adaptor subunit</fullName>
    </submittedName>
</protein>
<evidence type="ECO:0000313" key="9">
    <source>
        <dbReference type="Proteomes" id="UP000265489"/>
    </source>
</evidence>
<evidence type="ECO:0000256" key="3">
    <source>
        <dbReference type="SAM" id="Coils"/>
    </source>
</evidence>
<name>A0A395WAU9_9FIRM</name>
<organism evidence="7 9">
    <name type="scientific">Holdemanella biformis</name>
    <dbReference type="NCBI Taxonomy" id="1735"/>
    <lineage>
        <taxon>Bacteria</taxon>
        <taxon>Bacillati</taxon>
        <taxon>Bacillota</taxon>
        <taxon>Erysipelotrichia</taxon>
        <taxon>Erysipelotrichales</taxon>
        <taxon>Erysipelotrichaceae</taxon>
        <taxon>Holdemanella</taxon>
    </lineage>
</organism>
<evidence type="ECO:0000259" key="6">
    <source>
        <dbReference type="Pfam" id="PF25990"/>
    </source>
</evidence>
<evidence type="ECO:0000313" key="7">
    <source>
        <dbReference type="EMBL" id="RGU92321.1"/>
    </source>
</evidence>
<keyword evidence="2 3" id="KW-0175">Coiled coil</keyword>
<sequence length="387" mass="42706">MNKKTKIIILISLCILIAIIGIYFLFSKGSNTQNIYVQKVSTIIGSSNTENRYSGVLESSETVDINSDGNKSITEMYVEAGQKVRKGDKLFSYDTTEASNSIAQKKLDIEAQNNEIAAQNNTIEDYKAELNKGADKVEIQARINDASFAIRQAQNTIKATQTEIDQLNKQIENSTVLSTIDGIIKEVNRDGGTGENGNQKPLVSITQTSDFRVKGSISEMGSISEGTNVIVRSRINEDQIYKGTVTKVETDPQSNSNNNVYGNDSNESASKYPFYVTLDNNKGLKLGQHVYIEVDNGQSTKKKGIWLDASFIVSDDNGNSYVWVSEKGKLKKRKVELGKTDEETSTTKIKSGLSEDDYIAWADDTYKEGMKTTTEYQTETDGDANAS</sequence>
<feature type="transmembrane region" description="Helical" evidence="4">
    <location>
        <begin position="7"/>
        <end position="26"/>
    </location>
</feature>
<dbReference type="Gene3D" id="2.40.30.170">
    <property type="match status" value="1"/>
</dbReference>
<dbReference type="InterPro" id="IPR058639">
    <property type="entry name" value="BSH_YknX-like"/>
</dbReference>
<feature type="coiled-coil region" evidence="3">
    <location>
        <begin position="102"/>
        <end position="177"/>
    </location>
</feature>
<feature type="domain" description="YknX-like barrel-sandwich hybrid" evidence="5">
    <location>
        <begin position="72"/>
        <end position="205"/>
    </location>
</feature>
<dbReference type="Proteomes" id="UP000265489">
    <property type="component" value="Unassembled WGS sequence"/>
</dbReference>
<keyword evidence="4" id="KW-0812">Transmembrane</keyword>
<dbReference type="EMBL" id="QRYQ01000006">
    <property type="protein sequence ID" value="RGU92321.1"/>
    <property type="molecule type" value="Genomic_DNA"/>
</dbReference>
<reference evidence="9 10" key="1">
    <citation type="submission" date="2018-08" db="EMBL/GenBank/DDBJ databases">
        <title>A genome reference for cultivated species of the human gut microbiota.</title>
        <authorList>
            <person name="Zou Y."/>
            <person name="Xue W."/>
            <person name="Luo G."/>
        </authorList>
    </citation>
    <scope>NUCLEOTIDE SEQUENCE [LARGE SCALE GENOMIC DNA]</scope>
    <source>
        <strain evidence="7 9">AF15-20</strain>
        <strain evidence="8 10">AM42-13AC</strain>
    </source>
</reference>
<keyword evidence="4" id="KW-0472">Membrane</keyword>
<dbReference type="Proteomes" id="UP000285288">
    <property type="component" value="Unassembled WGS sequence"/>
</dbReference>
<evidence type="ECO:0000256" key="2">
    <source>
        <dbReference type="ARBA" id="ARBA00023054"/>
    </source>
</evidence>
<evidence type="ECO:0000256" key="1">
    <source>
        <dbReference type="ARBA" id="ARBA00004196"/>
    </source>
</evidence>
<proteinExistence type="predicted"/>
<evidence type="ECO:0000313" key="8">
    <source>
        <dbReference type="EMBL" id="RHB08350.1"/>
    </source>
</evidence>
<comment type="subcellular location">
    <subcellularLocation>
        <location evidence="1">Cell envelope</location>
    </subcellularLocation>
</comment>
<dbReference type="GO" id="GO:0030313">
    <property type="term" value="C:cell envelope"/>
    <property type="evidence" value="ECO:0007669"/>
    <property type="project" value="UniProtKB-SubCell"/>
</dbReference>
<evidence type="ECO:0000313" key="10">
    <source>
        <dbReference type="Proteomes" id="UP000285288"/>
    </source>
</evidence>
<gene>
    <name evidence="8" type="ORF">DW907_03435</name>
    <name evidence="7" type="ORF">DWW32_04910</name>
</gene>
<dbReference type="Gene3D" id="2.40.420.20">
    <property type="match status" value="1"/>
</dbReference>
<evidence type="ECO:0000259" key="5">
    <source>
        <dbReference type="Pfam" id="PF25984"/>
    </source>
</evidence>
<dbReference type="InterPro" id="IPR058636">
    <property type="entry name" value="Beta-barrel_YknX"/>
</dbReference>
<accession>A0A395WAU9</accession>
<dbReference type="Pfam" id="PF25984">
    <property type="entry name" value="BSH_YknX"/>
    <property type="match status" value="1"/>
</dbReference>
<evidence type="ECO:0000256" key="4">
    <source>
        <dbReference type="SAM" id="Phobius"/>
    </source>
</evidence>
<dbReference type="EMBL" id="QSGD01000008">
    <property type="protein sequence ID" value="RHB08350.1"/>
    <property type="molecule type" value="Genomic_DNA"/>
</dbReference>
<dbReference type="Gene3D" id="2.40.50.100">
    <property type="match status" value="1"/>
</dbReference>
<dbReference type="PANTHER" id="PTHR32347">
    <property type="entry name" value="EFFLUX SYSTEM COMPONENT YKNX-RELATED"/>
    <property type="match status" value="1"/>
</dbReference>
<keyword evidence="4" id="KW-1133">Transmembrane helix</keyword>
<dbReference type="PANTHER" id="PTHR32347:SF14">
    <property type="entry name" value="EFFLUX SYSTEM COMPONENT YKNX-RELATED"/>
    <property type="match status" value="1"/>
</dbReference>
<dbReference type="Gene3D" id="1.10.287.470">
    <property type="entry name" value="Helix hairpin bin"/>
    <property type="match status" value="1"/>
</dbReference>
<dbReference type="AlphaFoldDB" id="A0A395WAU9"/>
<dbReference type="SUPFAM" id="SSF111369">
    <property type="entry name" value="HlyD-like secretion proteins"/>
    <property type="match status" value="1"/>
</dbReference>
<dbReference type="InterPro" id="IPR050465">
    <property type="entry name" value="UPF0194_transport"/>
</dbReference>
<dbReference type="GeneID" id="66579396"/>
<comment type="caution">
    <text evidence="7">The sequence shown here is derived from an EMBL/GenBank/DDBJ whole genome shotgun (WGS) entry which is preliminary data.</text>
</comment>
<dbReference type="Pfam" id="PF25990">
    <property type="entry name" value="Beta-barrel_YknX"/>
    <property type="match status" value="1"/>
</dbReference>
<feature type="domain" description="YknX-like beta-barrel" evidence="6">
    <location>
        <begin position="211"/>
        <end position="294"/>
    </location>
</feature>
<dbReference type="RefSeq" id="WP_118010910.1">
    <property type="nucleotide sequence ID" value="NZ_QRYH01000007.1"/>
</dbReference>